<evidence type="ECO:0000256" key="1">
    <source>
        <dbReference type="ARBA" id="ARBA00022737"/>
    </source>
</evidence>
<feature type="signal peptide" evidence="4">
    <location>
        <begin position="1"/>
        <end position="27"/>
    </location>
</feature>
<protein>
    <submittedName>
        <fullName evidence="5">Tetratricopeptide repeat protein</fullName>
    </submittedName>
</protein>
<name>A0A4R1L282_9BACT</name>
<keyword evidence="4" id="KW-0732">Signal</keyword>
<gene>
    <name evidence="5" type="ORF">C7378_2718</name>
</gene>
<dbReference type="Pfam" id="PF13176">
    <property type="entry name" value="TPR_7"/>
    <property type="match status" value="1"/>
</dbReference>
<dbReference type="InterPro" id="IPR019734">
    <property type="entry name" value="TPR_rpt"/>
</dbReference>
<evidence type="ECO:0000256" key="3">
    <source>
        <dbReference type="PROSITE-ProRule" id="PRU00339"/>
    </source>
</evidence>
<dbReference type="PROSITE" id="PS51257">
    <property type="entry name" value="PROKAR_LIPOPROTEIN"/>
    <property type="match status" value="1"/>
</dbReference>
<accession>A0A4R1L282</accession>
<organism evidence="5 6">
    <name type="scientific">Acidipila rosea</name>
    <dbReference type="NCBI Taxonomy" id="768535"/>
    <lineage>
        <taxon>Bacteria</taxon>
        <taxon>Pseudomonadati</taxon>
        <taxon>Acidobacteriota</taxon>
        <taxon>Terriglobia</taxon>
        <taxon>Terriglobales</taxon>
        <taxon>Acidobacteriaceae</taxon>
        <taxon>Acidipila</taxon>
    </lineage>
</organism>
<feature type="repeat" description="TPR" evidence="3">
    <location>
        <begin position="527"/>
        <end position="560"/>
    </location>
</feature>
<dbReference type="Gene3D" id="1.25.40.10">
    <property type="entry name" value="Tetratricopeptide repeat domain"/>
    <property type="match status" value="5"/>
</dbReference>
<evidence type="ECO:0000256" key="2">
    <source>
        <dbReference type="ARBA" id="ARBA00022803"/>
    </source>
</evidence>
<dbReference type="SMART" id="SM00028">
    <property type="entry name" value="TPR"/>
    <property type="match status" value="11"/>
</dbReference>
<keyword evidence="6" id="KW-1185">Reference proteome</keyword>
<dbReference type="PROSITE" id="PS50005">
    <property type="entry name" value="TPR"/>
    <property type="match status" value="2"/>
</dbReference>
<dbReference type="PROSITE" id="PS50293">
    <property type="entry name" value="TPR_REGION"/>
    <property type="match status" value="1"/>
</dbReference>
<feature type="repeat" description="TPR" evidence="3">
    <location>
        <begin position="239"/>
        <end position="272"/>
    </location>
</feature>
<keyword evidence="2 3" id="KW-0802">TPR repeat</keyword>
<dbReference type="RefSeq" id="WP_131997628.1">
    <property type="nucleotide sequence ID" value="NZ_SMGK01000004.1"/>
</dbReference>
<comment type="caution">
    <text evidence="5">The sequence shown here is derived from an EMBL/GenBank/DDBJ whole genome shotgun (WGS) entry which is preliminary data.</text>
</comment>
<proteinExistence type="predicted"/>
<evidence type="ECO:0000313" key="5">
    <source>
        <dbReference type="EMBL" id="TCK72085.1"/>
    </source>
</evidence>
<dbReference type="Pfam" id="PF13432">
    <property type="entry name" value="TPR_16"/>
    <property type="match status" value="1"/>
</dbReference>
<evidence type="ECO:0000313" key="6">
    <source>
        <dbReference type="Proteomes" id="UP000295210"/>
    </source>
</evidence>
<keyword evidence="1" id="KW-0677">Repeat</keyword>
<dbReference type="InterPro" id="IPR011990">
    <property type="entry name" value="TPR-like_helical_dom_sf"/>
</dbReference>
<dbReference type="AlphaFoldDB" id="A0A4R1L282"/>
<dbReference type="PANTHER" id="PTHR45586">
    <property type="entry name" value="TPR REPEAT-CONTAINING PROTEIN PA4667"/>
    <property type="match status" value="1"/>
</dbReference>
<sequence>MTSKHFRRLPYLRVATLAIAPSLFACALVAQPAKQAEASTAAAQPDRAAAYYHYTLAHNYEDMATTYGRPEYATRAIEEYKLALNADPTSSYLNNHLAELYFKTGRVRDAIAAAEAQIKKDPNSLEAHKLLGRIYLRSLGDLQNNNNGPSQQMLQLALGEYNKIVLLEPNKVEDRLMLGQLYSFNHDSVHAEEQFKAAQKIDPSSEEVVLFMARLYTEQGDLQDAIKVLSAVPQDDQTPRIEYALGASYDQVKDTKKAIAAYKRALDLEPDNLEVERALAQALLNDGQEVAALKAFKDIVEGDPTDAQSFLRIAEIERHKGNYSDAYTAIKKAQDLASDSLDISFNEALIEDSLGHYSDAAQLLEKLAAGSEHTSGQYSEAEKNNRSIFLDRLANVYREQNQTDKAIATYQKMAVLGGDYATRAYQGEVDTYRDAHEYDKATQAARDAVQKMPQDRGLKLMLAGQLADTGHADEGISLAKALLKGTPQDREVELSLAQIYTRLRKWKDASEQLDKADALSTKPEDKLYTDFLRGALEERQKHYDQAEVWFNKVLAIDPNNSMTLNYLGYMLADRGVRLNDALAMIQKAVKLDPQNYAFLDSLGWAYFKLGNYTQSEQSLIQASERNSTDPTVHDHLGELYEKTGRLKQAAAQWEESLNQYQRTIPADAEPGEMSKVQKKLDNARVRLAKESSMPPAAKP</sequence>
<dbReference type="PANTHER" id="PTHR45586:SF1">
    <property type="entry name" value="LIPOPOLYSACCHARIDE ASSEMBLY PROTEIN B"/>
    <property type="match status" value="1"/>
</dbReference>
<dbReference type="Pfam" id="PF14559">
    <property type="entry name" value="TPR_19"/>
    <property type="match status" value="3"/>
</dbReference>
<reference evidence="5 6" key="1">
    <citation type="submission" date="2019-03" db="EMBL/GenBank/DDBJ databases">
        <title>Genomic Encyclopedia of Type Strains, Phase IV (KMG-IV): sequencing the most valuable type-strain genomes for metagenomic binning, comparative biology and taxonomic classification.</title>
        <authorList>
            <person name="Goeker M."/>
        </authorList>
    </citation>
    <scope>NUCLEOTIDE SEQUENCE [LARGE SCALE GENOMIC DNA]</scope>
    <source>
        <strain evidence="5 6">DSM 103428</strain>
    </source>
</reference>
<evidence type="ECO:0000256" key="4">
    <source>
        <dbReference type="SAM" id="SignalP"/>
    </source>
</evidence>
<dbReference type="Proteomes" id="UP000295210">
    <property type="component" value="Unassembled WGS sequence"/>
</dbReference>
<feature type="chain" id="PRO_5020591089" evidence="4">
    <location>
        <begin position="28"/>
        <end position="699"/>
    </location>
</feature>
<dbReference type="InterPro" id="IPR051012">
    <property type="entry name" value="CellSynth/LPSAsmb/PSIAsmb"/>
</dbReference>
<dbReference type="OrthoDB" id="9766710at2"/>
<dbReference type="EMBL" id="SMGK01000004">
    <property type="protein sequence ID" value="TCK72085.1"/>
    <property type="molecule type" value="Genomic_DNA"/>
</dbReference>
<dbReference type="SUPFAM" id="SSF48452">
    <property type="entry name" value="TPR-like"/>
    <property type="match status" value="3"/>
</dbReference>